<dbReference type="Gene3D" id="1.25.40.710">
    <property type="match status" value="1"/>
</dbReference>
<dbReference type="InterPro" id="IPR022229">
    <property type="entry name" value="TPPII_Ig-like-2"/>
</dbReference>
<evidence type="ECO:0000256" key="4">
    <source>
        <dbReference type="ARBA" id="ARBA00022723"/>
    </source>
</evidence>
<dbReference type="KEGG" id="aaf:AURANDRAFT_62802"/>
<evidence type="ECO:0000256" key="9">
    <source>
        <dbReference type="ARBA" id="ARBA00023529"/>
    </source>
</evidence>
<dbReference type="Pfam" id="PF12580">
    <property type="entry name" value="TPPII"/>
    <property type="match status" value="1"/>
</dbReference>
<feature type="active site" description="Charge relay system" evidence="10">
    <location>
        <position position="769"/>
    </location>
</feature>
<dbReference type="PROSITE" id="PS00137">
    <property type="entry name" value="SUBTILASE_HIS"/>
    <property type="match status" value="1"/>
</dbReference>
<evidence type="ECO:0000256" key="7">
    <source>
        <dbReference type="ARBA" id="ARBA00022837"/>
    </source>
</evidence>
<evidence type="ECO:0000256" key="12">
    <source>
        <dbReference type="SAM" id="SignalP"/>
    </source>
</evidence>
<dbReference type="PANTHER" id="PTHR10342:SF273">
    <property type="entry name" value="RE14504P"/>
    <property type="match status" value="1"/>
</dbReference>
<dbReference type="EMBL" id="GL833124">
    <property type="protein sequence ID" value="EGB10195.1"/>
    <property type="molecule type" value="Genomic_DNA"/>
</dbReference>
<dbReference type="GO" id="GO:0008240">
    <property type="term" value="F:tripeptidyl-peptidase activity"/>
    <property type="evidence" value="ECO:0007669"/>
    <property type="project" value="UniProtKB-EC"/>
</dbReference>
<comment type="catalytic activity">
    <reaction evidence="9">
        <text>Hydrolysis of proteins with broad specificity for peptide bonds, and a preference for a large uncharged residue in P1. Hydrolyzes peptide amides.</text>
        <dbReference type="EC" id="3.4.21.62"/>
    </reaction>
</comment>
<evidence type="ECO:0000256" key="1">
    <source>
        <dbReference type="ARBA" id="ARBA00001910"/>
    </source>
</evidence>
<evidence type="ECO:0000256" key="3">
    <source>
        <dbReference type="ARBA" id="ARBA00022670"/>
    </source>
</evidence>
<protein>
    <recommendedName>
        <fullName evidence="19">Tripeptidyl-peptidase II</fullName>
    </recommendedName>
</protein>
<dbReference type="InterPro" id="IPR017850">
    <property type="entry name" value="Alkaline_phosphatase_core_sf"/>
</dbReference>
<organism evidence="18">
    <name type="scientific">Aureococcus anophagefferens</name>
    <name type="common">Harmful bloom alga</name>
    <dbReference type="NCBI Taxonomy" id="44056"/>
    <lineage>
        <taxon>Eukaryota</taxon>
        <taxon>Sar</taxon>
        <taxon>Stramenopiles</taxon>
        <taxon>Ochrophyta</taxon>
        <taxon>Pelagophyceae</taxon>
        <taxon>Pelagomonadales</taxon>
        <taxon>Pelagomonadaceae</taxon>
        <taxon>Aureococcus</taxon>
    </lineage>
</organism>
<dbReference type="eggNOG" id="KOG3867">
    <property type="taxonomic scope" value="Eukaryota"/>
</dbReference>
<dbReference type="OrthoDB" id="10256524at2759"/>
<feature type="domain" description="Tripeptidyl-peptidase II first Ig-like" evidence="16">
    <location>
        <begin position="1259"/>
        <end position="1392"/>
    </location>
</feature>
<keyword evidence="8" id="KW-0325">Glycoprotein</keyword>
<keyword evidence="6 10" id="KW-0720">Serine protease</keyword>
<dbReference type="GO" id="GO:0046872">
    <property type="term" value="F:metal ion binding"/>
    <property type="evidence" value="ECO:0007669"/>
    <property type="project" value="UniProtKB-KW"/>
</dbReference>
<evidence type="ECO:0000259" key="13">
    <source>
        <dbReference type="Pfam" id="PF00082"/>
    </source>
</evidence>
<dbReference type="PROSITE" id="PS00138">
    <property type="entry name" value="SUBTILASE_SER"/>
    <property type="match status" value="1"/>
</dbReference>
<dbReference type="InterPro" id="IPR000917">
    <property type="entry name" value="Sulfatase_N"/>
</dbReference>
<feature type="chain" id="PRO_5003264368" description="Tripeptidyl-peptidase II" evidence="12">
    <location>
        <begin position="29"/>
        <end position="2048"/>
    </location>
</feature>
<dbReference type="GO" id="GO:0008484">
    <property type="term" value="F:sulfuric ester hydrolase activity"/>
    <property type="evidence" value="ECO:0007669"/>
    <property type="project" value="InterPro"/>
</dbReference>
<evidence type="ECO:0000256" key="5">
    <source>
        <dbReference type="ARBA" id="ARBA00022801"/>
    </source>
</evidence>
<feature type="active site" description="Charge relay system" evidence="10">
    <location>
        <position position="1002"/>
    </location>
</feature>
<accession>F0Y345</accession>
<dbReference type="SUPFAM" id="SSF53649">
    <property type="entry name" value="Alkaline phosphatase-like"/>
    <property type="match status" value="1"/>
</dbReference>
<dbReference type="InterPro" id="IPR015500">
    <property type="entry name" value="Peptidase_S8_subtilisin-rel"/>
</dbReference>
<evidence type="ECO:0008006" key="19">
    <source>
        <dbReference type="Google" id="ProtNLM"/>
    </source>
</evidence>
<evidence type="ECO:0000256" key="11">
    <source>
        <dbReference type="SAM" id="MobiDB-lite"/>
    </source>
</evidence>
<dbReference type="CDD" id="cd16029">
    <property type="entry name" value="4-S"/>
    <property type="match status" value="1"/>
</dbReference>
<keyword evidence="3 10" id="KW-0645">Protease</keyword>
<feature type="compositionally biased region" description="Acidic residues" evidence="11">
    <location>
        <begin position="1799"/>
        <end position="1817"/>
    </location>
</feature>
<dbReference type="PRINTS" id="PR00723">
    <property type="entry name" value="SUBTILISIN"/>
</dbReference>
<evidence type="ECO:0000259" key="16">
    <source>
        <dbReference type="Pfam" id="PF21223"/>
    </source>
</evidence>
<dbReference type="InterPro" id="IPR046940">
    <property type="entry name" value="TPPII_Ig-like_sf"/>
</dbReference>
<dbReference type="GO" id="GO:0004177">
    <property type="term" value="F:aminopeptidase activity"/>
    <property type="evidence" value="ECO:0007669"/>
    <property type="project" value="UniProtKB-KW"/>
</dbReference>
<feature type="signal peptide" evidence="12">
    <location>
        <begin position="1"/>
        <end position="28"/>
    </location>
</feature>
<dbReference type="InterPro" id="IPR047115">
    <property type="entry name" value="ARSB"/>
</dbReference>
<dbReference type="InterPro" id="IPR048383">
    <property type="entry name" value="TPPII_Ig-like-1"/>
</dbReference>
<dbReference type="Gene3D" id="2.60.40.3170">
    <property type="match status" value="1"/>
</dbReference>
<dbReference type="Gene3D" id="3.40.50.200">
    <property type="entry name" value="Peptidase S8/S53 domain"/>
    <property type="match status" value="2"/>
</dbReference>
<evidence type="ECO:0000313" key="18">
    <source>
        <dbReference type="Proteomes" id="UP000002729"/>
    </source>
</evidence>
<sequence>MKGWQAAAGFLGVGTVISLLSLIGDTTSYDETKYKVAGHWADTTTETATVGGKRSKQASSDDGDDFVGENDGGTKLPPNAPSFKSKQGGRSTDDDGDDFVGENDGGTKLPPNAPSFKSKQGRSTDDEGDDFVGENDGGTKLPPNAPSFESKRGGRSADDDDAFAGENDGGSKVPPAIHHLLDTAYLDELPSATTQQQNILLILADDMGYNDVGYQSTDLGAATPTLDSLASRGVELASYYTLPSCTPARSSLFTANYAANNGMGYDGPGTYVIDSSYGLPLGATLMSEVLKGRGYATHIETYFSHEAYGTDPNNGTSYCDLMRSNSVDGVKVGECYLDEYSTDLYARRLVDVVGEHATTSDSPLFLYFAAQAPHAPLEEPPPMNATAPQEAMLAALVGAGDSWGKRRTFAKMVMNLDNNVRKVVDALAAAKLLQNTVVAFASDNGGCPRDGGSNWPLRGTKFSQYEGGVRVPAFLWSSTLQKRGAGTVFEGLFHVADWFPTLVASAGVRATVGKIDGVNQYDALFDATQNAPRDEVLIHLNKWTPGADHAAATAFDAAPAALRWKHWKLIVNEGPMVVNAPAMNASWCACSLTAHSSTSYLFNLANDKNESVDVRSDRPDIYAKMVAKLRVYYDDAAKSAWKPEGKEAAYANWRAADNFVVPWVGNVSLTLADSPDKLAASRAAVAASASGTTTVNASRGADAPAAAAALCSTAPRPWNWWASQATTTCAAARAVRLAATLPKDETRVSDLRDSAPHADGRGVVCAVLDTGCDLNAAGLATTSHGLPKYVDFLDCTGGGDVDVTKVEKRRGDHVASAAGGDLRLGAWADGVDEFRVGAVRLWSLLPGSALSRVKAERRAAFDAADAAARAEAQRELDGVAAWEPSPADVEAWAPKAPTAAAARKARKAELELRLAQLAKLSEDDYDDAGPTLHVVAFKDAEGGWRAVVHDASDLRGAVAMAPFAKHREMGEFGHGSAVTYCVQIGDLDGGGALSIVADAGSHGTHVAGIVAAHYDDASADGVAPGAQILALKIGDGRLGSAETGAGLVRALVACKRYGVDLINLSYGEPFYDASTKGRVAETFDAAVRKWGMTVFTSAGNDGPALSSLGAPGCLSAPITVGAYVSNAMMKAQYAMLPDDGGRVADTSYTFSSRGPTPDGWLPTLCAPGGAVAPVPRHVLTGRAQYHGTSMSSPNACGVAACVLSALEDRPNPAALRRALENSCVAVPSADPFAQGFGLVDAVGAVAYLEAHAGKPAQDVAFDVTVPSFGGGRGIYLRDAGQVASPAAVGGVVVGVQVRPLFEHARERTAQELEAALAFDLDLDLRCAAPWVETPAKLQLMSGAGVVGARPQSFNVKIDAADLAPGAHFARVEAFDATDGARGPLFTLPVTAVVPHNGLEDDGRVDYAYAAVLDSGVPDRRFLRAPKNAEYAKVKLRTGALPRGPHAVTFHAVPSARGDLPNTACQTKEYPVLRPHSEETLIVPCQGGATMELCVALGWMSNPVDGVPLDVDVEFYSFGLGEQLATGGATDSSLGVRIGAAAEFARLEVGAPLRAMEINPKATLTHVERALRPQSCKIAAGDALLDSLPPSDAVLADDPAAPATLVQDAVLAYAFDVRSADALDASSTLKVVPRAEALHAQLYDSPLDGAVWRLKDANGRVVDHGGLIHDQAPSPLRAGSHRRSYELELRIRHPDRAVLERVKDLPLLLRVELPAALECPVLADRGPASVGGGTQMPAGFLRKDARRALYVRRPDKAAPSWVDPGDVMVGSINLDAGLLGGSRVKVPLAYEVPPKAKADGDDDDDDDDDDGDDLSDEEKDAKALLEALRDARLKALDGLKGADPPSRHAALAAAIAEDHPGHLPLLRAVLDDAVKRAEKDDGAAAASKVVAAAEALVAACDAEAVSTYFGRDEPREGREAKKRGEDMDEKRKALRAALLAKALAAPEDETAVDDLKRWAPDDGALDGDGAKDDYALALARYESARGRPAAALALLRGRIEKADLASVLGRGKKLLELKIATLDALGLAHWVAHAEEDLARRYPATSPPL</sequence>
<evidence type="ECO:0000256" key="2">
    <source>
        <dbReference type="ARBA" id="ARBA00022438"/>
    </source>
</evidence>
<dbReference type="PROSITE" id="PS51892">
    <property type="entry name" value="SUBTILASE"/>
    <property type="match status" value="1"/>
</dbReference>
<evidence type="ECO:0000313" key="17">
    <source>
        <dbReference type="EMBL" id="EGB10195.1"/>
    </source>
</evidence>
<dbReference type="InterPro" id="IPR023828">
    <property type="entry name" value="Peptidase_S8_Ser-AS"/>
</dbReference>
<keyword evidence="5 10" id="KW-0378">Hydrolase</keyword>
<comment type="catalytic activity">
    <reaction evidence="1">
        <text>Release of an N-terminal tripeptide from a polypeptide.</text>
        <dbReference type="EC" id="3.4.14.10"/>
    </reaction>
</comment>
<keyword evidence="7" id="KW-0106">Calcium</keyword>
<dbReference type="PANTHER" id="PTHR10342">
    <property type="entry name" value="ARYLSULFATASE"/>
    <property type="match status" value="1"/>
</dbReference>
<gene>
    <name evidence="17" type="ORF">AURANDRAFT_62802</name>
</gene>
<comment type="similarity">
    <text evidence="10">Belongs to the peptidase S8 family.</text>
</comment>
<keyword evidence="4" id="KW-0479">Metal-binding</keyword>
<dbReference type="Proteomes" id="UP000002729">
    <property type="component" value="Unassembled WGS sequence"/>
</dbReference>
<dbReference type="Gene3D" id="3.40.720.10">
    <property type="entry name" value="Alkaline Phosphatase, subunit A"/>
    <property type="match status" value="1"/>
</dbReference>
<dbReference type="Pfam" id="PF00884">
    <property type="entry name" value="Sulfatase"/>
    <property type="match status" value="1"/>
</dbReference>
<evidence type="ECO:0000256" key="10">
    <source>
        <dbReference type="PROSITE-ProRule" id="PRU01240"/>
    </source>
</evidence>
<dbReference type="GO" id="GO:0004252">
    <property type="term" value="F:serine-type endopeptidase activity"/>
    <property type="evidence" value="ECO:0007669"/>
    <property type="project" value="UniProtKB-UniRule"/>
</dbReference>
<dbReference type="GO" id="GO:0006508">
    <property type="term" value="P:proteolysis"/>
    <property type="evidence" value="ECO:0007669"/>
    <property type="project" value="UniProtKB-KW"/>
</dbReference>
<dbReference type="InterPro" id="IPR046939">
    <property type="entry name" value="TPPII_C_sf"/>
</dbReference>
<dbReference type="InterPro" id="IPR022398">
    <property type="entry name" value="Peptidase_S8_His-AS"/>
</dbReference>
<dbReference type="InParanoid" id="F0Y345"/>
<evidence type="ECO:0000259" key="14">
    <source>
        <dbReference type="Pfam" id="PF00884"/>
    </source>
</evidence>
<dbReference type="GeneID" id="20224055"/>
<feature type="active site" description="Charge relay system" evidence="10">
    <location>
        <position position="1189"/>
    </location>
</feature>
<dbReference type="SUPFAM" id="SSF52743">
    <property type="entry name" value="Subtilisin-like"/>
    <property type="match status" value="1"/>
</dbReference>
<name>F0Y345_AURAN</name>
<keyword evidence="18" id="KW-1185">Reference proteome</keyword>
<proteinExistence type="inferred from homology"/>
<dbReference type="Pfam" id="PF21223">
    <property type="entry name" value="TPPII_Ig-like-1"/>
    <property type="match status" value="1"/>
</dbReference>
<feature type="domain" description="Sulfatase N-terminal" evidence="14">
    <location>
        <begin position="197"/>
        <end position="508"/>
    </location>
</feature>
<dbReference type="eggNOG" id="KOG1114">
    <property type="taxonomic scope" value="Eukaryota"/>
</dbReference>
<feature type="domain" description="Tripeptidyl peptidase II second Ig-like" evidence="15">
    <location>
        <begin position="1551"/>
        <end position="1755"/>
    </location>
</feature>
<dbReference type="InterPro" id="IPR036852">
    <property type="entry name" value="Peptidase_S8/S53_dom_sf"/>
</dbReference>
<evidence type="ECO:0000256" key="8">
    <source>
        <dbReference type="ARBA" id="ARBA00023180"/>
    </source>
</evidence>
<keyword evidence="2" id="KW-0031">Aminopeptidase</keyword>
<keyword evidence="12" id="KW-0732">Signal</keyword>
<dbReference type="RefSeq" id="XP_009035018.1">
    <property type="nucleotide sequence ID" value="XM_009036770.1"/>
</dbReference>
<evidence type="ECO:0000259" key="15">
    <source>
        <dbReference type="Pfam" id="PF12580"/>
    </source>
</evidence>
<feature type="region of interest" description="Disordered" evidence="11">
    <location>
        <begin position="1792"/>
        <end position="1818"/>
    </location>
</feature>
<evidence type="ECO:0000256" key="6">
    <source>
        <dbReference type="ARBA" id="ARBA00022825"/>
    </source>
</evidence>
<reference evidence="17 18" key="1">
    <citation type="journal article" date="2011" name="Proc. Natl. Acad. Sci. U.S.A.">
        <title>Niche of harmful alga Aureococcus anophagefferens revealed through ecogenomics.</title>
        <authorList>
            <person name="Gobler C.J."/>
            <person name="Berry D.L."/>
            <person name="Dyhrman S.T."/>
            <person name="Wilhelm S.W."/>
            <person name="Salamov A."/>
            <person name="Lobanov A.V."/>
            <person name="Zhang Y."/>
            <person name="Collier J.L."/>
            <person name="Wurch L.L."/>
            <person name="Kustka A.B."/>
            <person name="Dill B.D."/>
            <person name="Shah M."/>
            <person name="VerBerkmoes N.C."/>
            <person name="Kuo A."/>
            <person name="Terry A."/>
            <person name="Pangilinan J."/>
            <person name="Lindquist E.A."/>
            <person name="Lucas S."/>
            <person name="Paulsen I.T."/>
            <person name="Hattenrath-Lehmann T.K."/>
            <person name="Talmage S.C."/>
            <person name="Walker E.A."/>
            <person name="Koch F."/>
            <person name="Burson A.M."/>
            <person name="Marcoval M.A."/>
            <person name="Tang Y.Z."/>
            <person name="Lecleir G.R."/>
            <person name="Coyne K.J."/>
            <person name="Berg G.M."/>
            <person name="Bertrand E.M."/>
            <person name="Saito M.A."/>
            <person name="Gladyshev V.N."/>
            <person name="Grigoriev I.V."/>
        </authorList>
    </citation>
    <scope>NUCLEOTIDE SEQUENCE [LARGE SCALE GENOMIC DNA]</scope>
    <source>
        <strain evidence="18">CCMP 1984</strain>
    </source>
</reference>
<dbReference type="Gene3D" id="3.30.1120.10">
    <property type="match status" value="1"/>
</dbReference>
<dbReference type="InterPro" id="IPR000209">
    <property type="entry name" value="Peptidase_S8/S53_dom"/>
</dbReference>
<feature type="domain" description="Peptidase S8/S53" evidence="13">
    <location>
        <begin position="760"/>
        <end position="1237"/>
    </location>
</feature>
<feature type="region of interest" description="Disordered" evidence="11">
    <location>
        <begin position="37"/>
        <end position="172"/>
    </location>
</feature>
<dbReference type="Pfam" id="PF00082">
    <property type="entry name" value="Peptidase_S8"/>
    <property type="match status" value="1"/>
</dbReference>